<organism evidence="1 2">
    <name type="scientific">Chaetoceros tenuissimus</name>
    <dbReference type="NCBI Taxonomy" id="426638"/>
    <lineage>
        <taxon>Eukaryota</taxon>
        <taxon>Sar</taxon>
        <taxon>Stramenopiles</taxon>
        <taxon>Ochrophyta</taxon>
        <taxon>Bacillariophyta</taxon>
        <taxon>Coscinodiscophyceae</taxon>
        <taxon>Chaetocerotophycidae</taxon>
        <taxon>Chaetocerotales</taxon>
        <taxon>Chaetocerotaceae</taxon>
        <taxon>Chaetoceros</taxon>
    </lineage>
</organism>
<dbReference type="SUPFAM" id="SSF48371">
    <property type="entry name" value="ARM repeat"/>
    <property type="match status" value="1"/>
</dbReference>
<evidence type="ECO:0000313" key="1">
    <source>
        <dbReference type="EMBL" id="GFH55014.1"/>
    </source>
</evidence>
<protein>
    <submittedName>
        <fullName evidence="1">Uncharacterized protein</fullName>
    </submittedName>
</protein>
<dbReference type="InterPro" id="IPR016024">
    <property type="entry name" value="ARM-type_fold"/>
</dbReference>
<gene>
    <name evidence="1" type="ORF">CTEN210_11490</name>
</gene>
<reference evidence="1 2" key="1">
    <citation type="journal article" date="2021" name="Sci. Rep.">
        <title>The genome of the diatom Chaetoceros tenuissimus carries an ancient integrated fragment of an extant virus.</title>
        <authorList>
            <person name="Hongo Y."/>
            <person name="Kimura K."/>
            <person name="Takaki Y."/>
            <person name="Yoshida Y."/>
            <person name="Baba S."/>
            <person name="Kobayashi G."/>
            <person name="Nagasaki K."/>
            <person name="Hano T."/>
            <person name="Tomaru Y."/>
        </authorList>
    </citation>
    <scope>NUCLEOTIDE SEQUENCE [LARGE SCALE GENOMIC DNA]</scope>
    <source>
        <strain evidence="1 2">NIES-3715</strain>
    </source>
</reference>
<dbReference type="Proteomes" id="UP001054902">
    <property type="component" value="Unassembled WGS sequence"/>
</dbReference>
<dbReference type="AlphaFoldDB" id="A0AAD3CZU5"/>
<proteinExistence type="predicted"/>
<name>A0AAD3CZU5_9STRA</name>
<keyword evidence="2" id="KW-1185">Reference proteome</keyword>
<accession>A0AAD3CZU5</accession>
<evidence type="ECO:0000313" key="2">
    <source>
        <dbReference type="Proteomes" id="UP001054902"/>
    </source>
</evidence>
<dbReference type="EMBL" id="BLLK01000047">
    <property type="protein sequence ID" value="GFH55014.1"/>
    <property type="molecule type" value="Genomic_DNA"/>
</dbReference>
<comment type="caution">
    <text evidence="1">The sequence shown here is derived from an EMBL/GenBank/DDBJ whole genome shotgun (WGS) entry which is preliminary data.</text>
</comment>
<sequence length="417" mass="47358">MSFLQQIEKAEGFLQKLKALIDINDKHLHDNLLVSQLEAIDAVNFSWLSRETTAEEWVSRLVANALTRLCRSQPPVEVVEKLIDMFPTALDSTTKPNDWIPLQHAANSLRSHAKYIHLFVTVSCSGYLRNCGPNTSASTNILQYLLNVHCHPGTSESATIDESLANTIGYFCKQGFITKEDIENYDLLARSCHKHCMRRFECLARWHKEALKNSRVEDEPLLHHLLSKRNFDSVEVFLRASFQLFPNECGLLFYGDYSDQDHVQIYNNVLEYSSASFYKTLEKVIRPISFPLLHQLCKHGGQLLGVLEDHLPFLCGLLDEDGRSYHQALFAHCPEQVTSRIHFLLRPRIDRISLVELETKDPVTGLLPFMTVVANGSVECIYKVLLKHPAALLNCIKSSGGQKGGLMTLKRKHDNTD</sequence>